<name>A0A7G6YBS7_9MICO</name>
<dbReference type="KEGG" id="lse:F1C12_12940"/>
<dbReference type="RefSeq" id="WP_185275392.1">
    <property type="nucleotide sequence ID" value="NZ_CP043641.1"/>
</dbReference>
<dbReference type="AlphaFoldDB" id="A0A7G6YBS7"/>
<dbReference type="Proteomes" id="UP000515511">
    <property type="component" value="Chromosome"/>
</dbReference>
<reference evidence="2" key="1">
    <citation type="submission" date="2019-09" db="EMBL/GenBank/DDBJ databases">
        <title>Antimicrobial potential of Antarctic Bacteria.</title>
        <authorList>
            <person name="Benaud N."/>
            <person name="Edwards R.J."/>
            <person name="Ferrari B.C."/>
        </authorList>
    </citation>
    <scope>NUCLEOTIDE SEQUENCE [LARGE SCALE GENOMIC DNA]</scope>
    <source>
        <strain evidence="2">INR9</strain>
    </source>
</reference>
<evidence type="ECO:0000313" key="2">
    <source>
        <dbReference type="Proteomes" id="UP000515511"/>
    </source>
</evidence>
<evidence type="ECO:0000313" key="1">
    <source>
        <dbReference type="EMBL" id="QNE35942.1"/>
    </source>
</evidence>
<dbReference type="EMBL" id="CP043641">
    <property type="protein sequence ID" value="QNE35942.1"/>
    <property type="molecule type" value="Genomic_DNA"/>
</dbReference>
<sequence length="103" mass="11393">MTHVGPLNGLPIACTLSPSTGREQVKRWHDFDERYGISRENGDGNITVGYVKNDTSLAELRDLVTAEQSCCAFVDWDIDDTHDDLRLIVSGTAEQLTAFALTH</sequence>
<organism evidence="1 2">
    <name type="scientific">Leifsonia shinshuensis</name>
    <dbReference type="NCBI Taxonomy" id="150026"/>
    <lineage>
        <taxon>Bacteria</taxon>
        <taxon>Bacillati</taxon>
        <taxon>Actinomycetota</taxon>
        <taxon>Actinomycetes</taxon>
        <taxon>Micrococcales</taxon>
        <taxon>Microbacteriaceae</taxon>
        <taxon>Leifsonia</taxon>
    </lineage>
</organism>
<protein>
    <submittedName>
        <fullName evidence="1">Uncharacterized protein</fullName>
    </submittedName>
</protein>
<gene>
    <name evidence="1" type="ORF">F1C12_12940</name>
</gene>
<proteinExistence type="predicted"/>
<accession>A0A7G6YBS7</accession>